<gene>
    <name evidence="2" type="ORF">NDU88_007759</name>
</gene>
<feature type="compositionally biased region" description="Polar residues" evidence="1">
    <location>
        <begin position="117"/>
        <end position="126"/>
    </location>
</feature>
<comment type="caution">
    <text evidence="2">The sequence shown here is derived from an EMBL/GenBank/DDBJ whole genome shotgun (WGS) entry which is preliminary data.</text>
</comment>
<evidence type="ECO:0000313" key="3">
    <source>
        <dbReference type="Proteomes" id="UP001066276"/>
    </source>
</evidence>
<dbReference type="EMBL" id="JANPWB010000010">
    <property type="protein sequence ID" value="KAJ1141426.1"/>
    <property type="molecule type" value="Genomic_DNA"/>
</dbReference>
<accession>A0AAV7QLM1</accession>
<feature type="compositionally biased region" description="Polar residues" evidence="1">
    <location>
        <begin position="1"/>
        <end position="23"/>
    </location>
</feature>
<evidence type="ECO:0000313" key="2">
    <source>
        <dbReference type="EMBL" id="KAJ1141426.1"/>
    </source>
</evidence>
<name>A0AAV7QLM1_PLEWA</name>
<evidence type="ECO:0000256" key="1">
    <source>
        <dbReference type="SAM" id="MobiDB-lite"/>
    </source>
</evidence>
<reference evidence="2" key="1">
    <citation type="journal article" date="2022" name="bioRxiv">
        <title>Sequencing and chromosome-scale assembly of the giantPleurodeles waltlgenome.</title>
        <authorList>
            <person name="Brown T."/>
            <person name="Elewa A."/>
            <person name="Iarovenko S."/>
            <person name="Subramanian E."/>
            <person name="Araus A.J."/>
            <person name="Petzold A."/>
            <person name="Susuki M."/>
            <person name="Suzuki K.-i.T."/>
            <person name="Hayashi T."/>
            <person name="Toyoda A."/>
            <person name="Oliveira C."/>
            <person name="Osipova E."/>
            <person name="Leigh N.D."/>
            <person name="Simon A."/>
            <person name="Yun M.H."/>
        </authorList>
    </citation>
    <scope>NUCLEOTIDE SEQUENCE</scope>
    <source>
        <strain evidence="2">20211129_DDA</strain>
        <tissue evidence="2">Liver</tissue>
    </source>
</reference>
<sequence>MEPASTVTGSASQYPWGSRGSDSSDPEAVLSGTNWDQQPGDEGVCKTLPGVAREETWETGATEPRKEVVTADTIAAGPEATTVENPGAADRGETLRYGRAIRIPTDPAAAERRPTTAELSPLQQPEGQEAENHRTQPRSGESVAIPGMKTRV</sequence>
<feature type="region of interest" description="Disordered" evidence="1">
    <location>
        <begin position="1"/>
        <end position="152"/>
    </location>
</feature>
<proteinExistence type="predicted"/>
<protein>
    <submittedName>
        <fullName evidence="2">Uncharacterized protein</fullName>
    </submittedName>
</protein>
<organism evidence="2 3">
    <name type="scientific">Pleurodeles waltl</name>
    <name type="common">Iberian ribbed newt</name>
    <dbReference type="NCBI Taxonomy" id="8319"/>
    <lineage>
        <taxon>Eukaryota</taxon>
        <taxon>Metazoa</taxon>
        <taxon>Chordata</taxon>
        <taxon>Craniata</taxon>
        <taxon>Vertebrata</taxon>
        <taxon>Euteleostomi</taxon>
        <taxon>Amphibia</taxon>
        <taxon>Batrachia</taxon>
        <taxon>Caudata</taxon>
        <taxon>Salamandroidea</taxon>
        <taxon>Salamandridae</taxon>
        <taxon>Pleurodelinae</taxon>
        <taxon>Pleurodeles</taxon>
    </lineage>
</organism>
<keyword evidence="3" id="KW-1185">Reference proteome</keyword>
<dbReference type="Proteomes" id="UP001066276">
    <property type="component" value="Chromosome 6"/>
</dbReference>
<dbReference type="AlphaFoldDB" id="A0AAV7QLM1"/>